<proteinExistence type="predicted"/>
<name>A0A4Z1C3K1_9GAMM</name>
<dbReference type="AlphaFoldDB" id="A0A4Z1C3K1"/>
<protein>
    <recommendedName>
        <fullName evidence="3">UDP-N-acetyl glucosamine 2-epimerase</fullName>
    </recommendedName>
</protein>
<comment type="caution">
    <text evidence="1">The sequence shown here is derived from an EMBL/GenBank/DDBJ whole genome shotgun (WGS) entry which is preliminary data.</text>
</comment>
<keyword evidence="2" id="KW-1185">Reference proteome</keyword>
<dbReference type="Proteomes" id="UP000298325">
    <property type="component" value="Unassembled WGS sequence"/>
</dbReference>
<evidence type="ECO:0000313" key="2">
    <source>
        <dbReference type="Proteomes" id="UP000298325"/>
    </source>
</evidence>
<evidence type="ECO:0008006" key="3">
    <source>
        <dbReference type="Google" id="ProtNLM"/>
    </source>
</evidence>
<sequence>MKHLLMVCYGGGHMKVLAPLYGPLSSRYRISMLALTSAGAFMREQGIPSLGFSDFAFCHAPEIQAHGRRLAENMTSNGTVSREETVAYMGASFFDLVNQSGDEEAAAEQYQRKGRAAFLPVASLRKVIAELGIDAVVTTNAPRAERAALVAAKEAGLPAVCINDNLWIRGGVADVAADGLADRICVLSEQVRQALIAECAVNPGKVVVTGTPVFDALKNVSWVPGKDVVPRVLLADCDLPDVHPYLDLHNANPGIAEAVRSELNRLAEDGVIDVYFRPHPSQRFDYSAYPAIKLSMPEESLHERLARTDVVVTAISTVGVEGKVMGLGLVSLENTVFSTIQSYGRLGLSSGIEEACELESAILREHQKVQKREPEQMYEGVAVENIVAVIDALFTGQTFE</sequence>
<evidence type="ECO:0000313" key="1">
    <source>
        <dbReference type="EMBL" id="TGN39920.1"/>
    </source>
</evidence>
<dbReference type="EMBL" id="SRPF01000002">
    <property type="protein sequence ID" value="TGN39920.1"/>
    <property type="molecule type" value="Genomic_DNA"/>
</dbReference>
<dbReference type="RefSeq" id="WP_135802584.1">
    <property type="nucleotide sequence ID" value="NZ_SRPF01000002.1"/>
</dbReference>
<accession>A0A4Z1C3K1</accession>
<reference evidence="1 2" key="1">
    <citation type="submission" date="2019-04" db="EMBL/GenBank/DDBJ databases">
        <authorList>
            <person name="Park S."/>
            <person name="Yoon J.-H."/>
        </authorList>
    </citation>
    <scope>NUCLEOTIDE SEQUENCE [LARGE SCALE GENOMIC DNA]</scope>
    <source>
        <strain evidence="1 2">HJM-18</strain>
    </source>
</reference>
<gene>
    <name evidence="1" type="ORF">E5Q11_06370</name>
</gene>
<organism evidence="1 2">
    <name type="scientific">Marinobacter confluentis</name>
    <dbReference type="NCBI Taxonomy" id="1697557"/>
    <lineage>
        <taxon>Bacteria</taxon>
        <taxon>Pseudomonadati</taxon>
        <taxon>Pseudomonadota</taxon>
        <taxon>Gammaproteobacteria</taxon>
        <taxon>Pseudomonadales</taxon>
        <taxon>Marinobacteraceae</taxon>
        <taxon>Marinobacter</taxon>
    </lineage>
</organism>
<dbReference type="SUPFAM" id="SSF53756">
    <property type="entry name" value="UDP-Glycosyltransferase/glycogen phosphorylase"/>
    <property type="match status" value="1"/>
</dbReference>
<dbReference type="OrthoDB" id="5868934at2"/>